<feature type="compositionally biased region" description="Low complexity" evidence="10">
    <location>
        <begin position="25"/>
        <end position="37"/>
    </location>
</feature>
<keyword evidence="4 9" id="KW-0436">Ligase</keyword>
<comment type="domain">
    <text evidence="9">Comprises of two domains. The C-terminal domain contains the binding site for glutamine and catalyzes the hydrolysis of this substrate to glutamate and ammonia. The N-terminal domain is anticipated to bind ATP and hydrogenobyrinate and catalyzes the ultimate synthesis of the diamide product. The ammonia produced via the glutaminase domain is probably translocated to the adjacent domain via a molecular tunnel, where it reacts with an activated intermediate.</text>
</comment>
<dbReference type="AlphaFoldDB" id="A0A927E5J5"/>
<dbReference type="EMBL" id="JACXWY010000003">
    <property type="protein sequence ID" value="MBD3845181.1"/>
    <property type="molecule type" value="Genomic_DNA"/>
</dbReference>
<evidence type="ECO:0000256" key="4">
    <source>
        <dbReference type="ARBA" id="ARBA00022598"/>
    </source>
</evidence>
<keyword evidence="8 9" id="KW-0315">Glutamine amidotransferase</keyword>
<name>A0A927E5J5_9HYPH</name>
<comment type="catalytic activity">
    <reaction evidence="9">
        <text>hydrogenobyrinate + 2 L-glutamine + 2 ATP + 2 H2O = hydrogenobyrinate a,c-diamide + 2 L-glutamate + 2 ADP + 2 phosphate + 2 H(+)</text>
        <dbReference type="Rhea" id="RHEA:12544"/>
        <dbReference type="ChEBI" id="CHEBI:15377"/>
        <dbReference type="ChEBI" id="CHEBI:15378"/>
        <dbReference type="ChEBI" id="CHEBI:29985"/>
        <dbReference type="ChEBI" id="CHEBI:30616"/>
        <dbReference type="ChEBI" id="CHEBI:43474"/>
        <dbReference type="ChEBI" id="CHEBI:58359"/>
        <dbReference type="ChEBI" id="CHEBI:77873"/>
        <dbReference type="ChEBI" id="CHEBI:77874"/>
        <dbReference type="ChEBI" id="CHEBI:456216"/>
        <dbReference type="EC" id="6.3.5.9"/>
    </reaction>
</comment>
<comment type="cofactor">
    <cofactor evidence="1 9">
        <name>Mg(2+)</name>
        <dbReference type="ChEBI" id="CHEBI:18420"/>
    </cofactor>
</comment>
<evidence type="ECO:0000256" key="6">
    <source>
        <dbReference type="ARBA" id="ARBA00022840"/>
    </source>
</evidence>
<evidence type="ECO:0000313" key="13">
    <source>
        <dbReference type="EMBL" id="MBD3845181.1"/>
    </source>
</evidence>
<feature type="active site" description="Nucleophile" evidence="9">
    <location>
        <position position="390"/>
    </location>
</feature>
<dbReference type="InterPro" id="IPR027417">
    <property type="entry name" value="P-loop_NTPase"/>
</dbReference>
<dbReference type="SUPFAM" id="SSF52540">
    <property type="entry name" value="P-loop containing nucleoside triphosphate hydrolases"/>
    <property type="match status" value="1"/>
</dbReference>
<organism evidence="13 14">
    <name type="scientific">Bosea spartocytisi</name>
    <dbReference type="NCBI Taxonomy" id="2773451"/>
    <lineage>
        <taxon>Bacteria</taxon>
        <taxon>Pseudomonadati</taxon>
        <taxon>Pseudomonadota</taxon>
        <taxon>Alphaproteobacteria</taxon>
        <taxon>Hyphomicrobiales</taxon>
        <taxon>Boseaceae</taxon>
        <taxon>Bosea</taxon>
    </lineage>
</organism>
<dbReference type="Gene3D" id="3.40.50.300">
    <property type="entry name" value="P-loop containing nucleotide triphosphate hydrolases"/>
    <property type="match status" value="1"/>
</dbReference>
<dbReference type="NCBIfam" id="TIGR00379">
    <property type="entry name" value="cobB"/>
    <property type="match status" value="1"/>
</dbReference>
<dbReference type="GO" id="GO:0009236">
    <property type="term" value="P:cobalamin biosynthetic process"/>
    <property type="evidence" value="ECO:0007669"/>
    <property type="project" value="UniProtKB-UniRule"/>
</dbReference>
<feature type="domain" description="CobB/CobQ-like glutamine amidotransferase" evidence="12">
    <location>
        <begin position="308"/>
        <end position="498"/>
    </location>
</feature>
<evidence type="ECO:0000256" key="3">
    <source>
        <dbReference type="ARBA" id="ARBA00022573"/>
    </source>
</evidence>
<evidence type="ECO:0000256" key="1">
    <source>
        <dbReference type="ARBA" id="ARBA00001946"/>
    </source>
</evidence>
<evidence type="ECO:0000256" key="5">
    <source>
        <dbReference type="ARBA" id="ARBA00022741"/>
    </source>
</evidence>
<evidence type="ECO:0000256" key="7">
    <source>
        <dbReference type="ARBA" id="ARBA00022842"/>
    </source>
</evidence>
<comment type="similarity">
    <text evidence="2">Belongs to the CobB/CobQ family. CobQ subfamily.</text>
</comment>
<dbReference type="GO" id="GO:0043802">
    <property type="term" value="F:hydrogenobyrinic acid a,c-diamide synthase (glutamine-hydrolysing) activity"/>
    <property type="evidence" value="ECO:0007669"/>
    <property type="project" value="UniProtKB-UniRule"/>
</dbReference>
<evidence type="ECO:0000259" key="12">
    <source>
        <dbReference type="Pfam" id="PF07685"/>
    </source>
</evidence>
<comment type="miscellaneous">
    <text evidence="9">The a and c carboxylates of hydrogenobyrinate are activated for nucleophilic attack via formation of a phosphorylated intermediate by ATP. CobB catalyzes first the amidation of the c-carboxylate, and then that of the a-carboxylate.</text>
</comment>
<dbReference type="PROSITE" id="PS51274">
    <property type="entry name" value="GATASE_COBBQ"/>
    <property type="match status" value="1"/>
</dbReference>
<evidence type="ECO:0000256" key="2">
    <source>
        <dbReference type="ARBA" id="ARBA00006205"/>
    </source>
</evidence>
<evidence type="ECO:0000313" key="14">
    <source>
        <dbReference type="Proteomes" id="UP000619295"/>
    </source>
</evidence>
<dbReference type="Pfam" id="PF01656">
    <property type="entry name" value="CbiA"/>
    <property type="match status" value="1"/>
</dbReference>
<keyword evidence="14" id="KW-1185">Reference proteome</keyword>
<dbReference type="InterPro" id="IPR011698">
    <property type="entry name" value="GATase_3"/>
</dbReference>
<dbReference type="Proteomes" id="UP000619295">
    <property type="component" value="Unassembled WGS sequence"/>
</dbReference>
<protein>
    <recommendedName>
        <fullName evidence="9">Hydrogenobyrinate a,c-diamide synthase</fullName>
        <ecNumber evidence="9">6.3.5.9</ecNumber>
    </recommendedName>
    <alternativeName>
        <fullName evidence="9">Hydrogenobyrinic acid a,c-diamide synthase</fullName>
    </alternativeName>
</protein>
<keyword evidence="6 9" id="KW-0067">ATP-binding</keyword>
<dbReference type="GO" id="GO:0042242">
    <property type="term" value="F:cobyrinic acid a,c-diamide synthase activity"/>
    <property type="evidence" value="ECO:0007669"/>
    <property type="project" value="InterPro"/>
</dbReference>
<gene>
    <name evidence="9" type="primary">cobB</name>
    <name evidence="13" type="ORF">IED13_05700</name>
</gene>
<keyword evidence="7 9" id="KW-0460">Magnesium</keyword>
<dbReference type="InterPro" id="IPR002586">
    <property type="entry name" value="CobQ/CobB/MinD/ParA_Nub-bd_dom"/>
</dbReference>
<dbReference type="PANTHER" id="PTHR43873:SF1">
    <property type="entry name" value="COBYRINATE A,C-DIAMIDE SYNTHASE"/>
    <property type="match status" value="1"/>
</dbReference>
<comment type="caution">
    <text evidence="13">The sequence shown here is derived from an EMBL/GenBank/DDBJ whole genome shotgun (WGS) entry which is preliminary data.</text>
</comment>
<accession>A0A927E5J5</accession>
<evidence type="ECO:0000256" key="10">
    <source>
        <dbReference type="SAM" id="MobiDB-lite"/>
    </source>
</evidence>
<dbReference type="GO" id="GO:0005524">
    <property type="term" value="F:ATP binding"/>
    <property type="evidence" value="ECO:0007669"/>
    <property type="project" value="UniProtKB-UniRule"/>
</dbReference>
<sequence>MAGRDSAQRLACDHRRAGAGGRAGAHGADPGRAGAGSRRFRRERALFSRLRSPLPAGGWYVIARGLLIAAPRSGSGKTTITLGLQRALVRRGLTVRGLKCGPDYIDPAFHAAATGAASANLDSYAMSDGLLGHIAGEAADGADIVIAEGSMGLFDAVPGAAGHTGASADIAALTGWPIVLVIDVSGQAQSAAAVALGCKVYDPRIRVAGVILNKVASARHERLVRQGMELIGLPVLGALPREASLILPERHLGLVQAGETADLHARLDALAEAVSAAVDLEAVIAAAGETRLPSAETATPPLPPPGRRIAIARDAAFSFVYPHVEAGWRAAGAEIVPFSPLRDEPPPEDCDACWLPGGYPELHASTLAAAGRFLGGLRRFAETRPVHGECGGYMVLGRKLTDADGVTHAMAGLLSVETSFAKRKMNLGYRRAVLEADGRLGPAGTALTGHEFHYASIVTQGEDPPFATVRDPHGSPPAVAGSRRGLVTGSFFHAIATAESA</sequence>
<comment type="pathway">
    <text evidence="9">Cofactor biosynthesis; adenosylcobalamin biosynthesis; cob(II)yrinate a,c-diamide from precorrin-2 (aerobic route): step 9/10.</text>
</comment>
<feature type="region of interest" description="Disordered" evidence="10">
    <location>
        <begin position="15"/>
        <end position="37"/>
    </location>
</feature>
<evidence type="ECO:0000256" key="8">
    <source>
        <dbReference type="ARBA" id="ARBA00022962"/>
    </source>
</evidence>
<dbReference type="SUPFAM" id="SSF52317">
    <property type="entry name" value="Class I glutamine amidotransferase-like"/>
    <property type="match status" value="1"/>
</dbReference>
<dbReference type="Gene3D" id="3.40.50.880">
    <property type="match status" value="1"/>
</dbReference>
<evidence type="ECO:0000259" key="11">
    <source>
        <dbReference type="Pfam" id="PF01656"/>
    </source>
</evidence>
<comment type="function">
    <text evidence="9">Catalyzes the ATP-dependent amidation of the two carboxylate groups at positions a and c of hydrogenobyrinate, using either L-glutamine or ammonia as the nitrogen source.</text>
</comment>
<reference evidence="13" key="1">
    <citation type="submission" date="2020-09" db="EMBL/GenBank/DDBJ databases">
        <title>Bosea spartocytisi sp. nov. a root nodule endophyte of Spartocytisus supranubius in the high mountain ecosystem fo the Teide National Park (Canary Islands, Spain).</title>
        <authorList>
            <person name="Pulido-Suarez L."/>
            <person name="Peix A."/>
            <person name="Igual J.M."/>
            <person name="Socas-Perez N."/>
            <person name="Velazquez E."/>
            <person name="Flores-Felix J.D."/>
            <person name="Leon-Barrios M."/>
        </authorList>
    </citation>
    <scope>NUCLEOTIDE SEQUENCE</scope>
    <source>
        <strain evidence="13">SSUT16</strain>
    </source>
</reference>
<keyword evidence="5 9" id="KW-0547">Nucleotide-binding</keyword>
<dbReference type="InterPro" id="IPR004484">
    <property type="entry name" value="CbiA/CobB_synth"/>
</dbReference>
<dbReference type="InterPro" id="IPR029062">
    <property type="entry name" value="Class_I_gatase-like"/>
</dbReference>
<proteinExistence type="inferred from homology"/>
<dbReference type="Pfam" id="PF07685">
    <property type="entry name" value="GATase_3"/>
    <property type="match status" value="1"/>
</dbReference>
<dbReference type="EC" id="6.3.5.9" evidence="9"/>
<comment type="similarity">
    <text evidence="9">Belongs to the CobB/CbiA family.</text>
</comment>
<dbReference type="PANTHER" id="PTHR43873">
    <property type="entry name" value="COBYRINATE A,C-DIAMIDE SYNTHASE"/>
    <property type="match status" value="1"/>
</dbReference>
<keyword evidence="3 9" id="KW-0169">Cobalamin biosynthesis</keyword>
<dbReference type="NCBIfam" id="NF002204">
    <property type="entry name" value="PRK01077.1"/>
    <property type="match status" value="1"/>
</dbReference>
<feature type="site" description="Increases nucleophilicity of active site Cys" evidence="9">
    <location>
        <position position="493"/>
    </location>
</feature>
<evidence type="ECO:0000256" key="9">
    <source>
        <dbReference type="HAMAP-Rule" id="MF_00027"/>
    </source>
</evidence>
<feature type="domain" description="CobQ/CobB/MinD/ParA nucleotide binding" evidence="11">
    <location>
        <begin position="67"/>
        <end position="252"/>
    </location>
</feature>
<dbReference type="HAMAP" id="MF_00027">
    <property type="entry name" value="CobB_CbiA"/>
    <property type="match status" value="1"/>
</dbReference>